<organism evidence="4 5">
    <name type="scientific">Zizania palustris</name>
    <name type="common">Northern wild rice</name>
    <dbReference type="NCBI Taxonomy" id="103762"/>
    <lineage>
        <taxon>Eukaryota</taxon>
        <taxon>Viridiplantae</taxon>
        <taxon>Streptophyta</taxon>
        <taxon>Embryophyta</taxon>
        <taxon>Tracheophyta</taxon>
        <taxon>Spermatophyta</taxon>
        <taxon>Magnoliopsida</taxon>
        <taxon>Liliopsida</taxon>
        <taxon>Poales</taxon>
        <taxon>Poaceae</taxon>
        <taxon>BOP clade</taxon>
        <taxon>Oryzoideae</taxon>
        <taxon>Oryzeae</taxon>
        <taxon>Zizaniinae</taxon>
        <taxon>Zizania</taxon>
    </lineage>
</organism>
<evidence type="ECO:0000256" key="1">
    <source>
        <dbReference type="SAM" id="MobiDB-lite"/>
    </source>
</evidence>
<dbReference type="PROSITE" id="PS51698">
    <property type="entry name" value="U_BOX"/>
    <property type="match status" value="1"/>
</dbReference>
<dbReference type="PANTHER" id="PTHR23315:SF274">
    <property type="entry name" value="RING-TYPE E3 UBIQUITIN TRANSFERASE"/>
    <property type="match status" value="1"/>
</dbReference>
<evidence type="ECO:0000259" key="3">
    <source>
        <dbReference type="PROSITE" id="PS51698"/>
    </source>
</evidence>
<dbReference type="Pfam" id="PF04564">
    <property type="entry name" value="U-box"/>
    <property type="match status" value="1"/>
</dbReference>
<dbReference type="PANTHER" id="PTHR23315">
    <property type="entry name" value="U BOX DOMAIN-CONTAINING"/>
    <property type="match status" value="1"/>
</dbReference>
<gene>
    <name evidence="4" type="ORF">GUJ93_ZPchr0001g33134</name>
</gene>
<dbReference type="AlphaFoldDB" id="A0A8J5VLB8"/>
<dbReference type="SMART" id="SM00504">
    <property type="entry name" value="Ubox"/>
    <property type="match status" value="1"/>
</dbReference>
<name>A0A8J5VLB8_ZIZPA</name>
<accession>A0A8J5VLB8</accession>
<dbReference type="EMBL" id="JAAALK010000288">
    <property type="protein sequence ID" value="KAG8051798.1"/>
    <property type="molecule type" value="Genomic_DNA"/>
</dbReference>
<comment type="caution">
    <text evidence="4">The sequence shown here is derived from an EMBL/GenBank/DDBJ whole genome shotgun (WGS) entry which is preliminary data.</text>
</comment>
<dbReference type="InterPro" id="IPR003613">
    <property type="entry name" value="Ubox_domain"/>
</dbReference>
<feature type="signal peptide" evidence="2">
    <location>
        <begin position="1"/>
        <end position="22"/>
    </location>
</feature>
<reference evidence="4" key="2">
    <citation type="submission" date="2021-02" db="EMBL/GenBank/DDBJ databases">
        <authorList>
            <person name="Kimball J.A."/>
            <person name="Haas M.W."/>
            <person name="Macchietto M."/>
            <person name="Kono T."/>
            <person name="Duquette J."/>
            <person name="Shao M."/>
        </authorList>
    </citation>
    <scope>NUCLEOTIDE SEQUENCE</scope>
    <source>
        <tissue evidence="4">Fresh leaf tissue</tissue>
    </source>
</reference>
<dbReference type="InterPro" id="IPR045210">
    <property type="entry name" value="RING-Ubox_PUB"/>
</dbReference>
<feature type="chain" id="PRO_5035238233" description="U-box domain-containing protein" evidence="2">
    <location>
        <begin position="23"/>
        <end position="319"/>
    </location>
</feature>
<dbReference type="GO" id="GO:0004842">
    <property type="term" value="F:ubiquitin-protein transferase activity"/>
    <property type="evidence" value="ECO:0007669"/>
    <property type="project" value="InterPro"/>
</dbReference>
<reference evidence="4" key="1">
    <citation type="journal article" date="2021" name="bioRxiv">
        <title>Whole Genome Assembly and Annotation of Northern Wild Rice, Zizania palustris L., Supports a Whole Genome Duplication in the Zizania Genus.</title>
        <authorList>
            <person name="Haas M."/>
            <person name="Kono T."/>
            <person name="Macchietto M."/>
            <person name="Millas R."/>
            <person name="McGilp L."/>
            <person name="Shao M."/>
            <person name="Duquette J."/>
            <person name="Hirsch C.N."/>
            <person name="Kimball J."/>
        </authorList>
    </citation>
    <scope>NUCLEOTIDE SEQUENCE</scope>
    <source>
        <tissue evidence="4">Fresh leaf tissue</tissue>
    </source>
</reference>
<dbReference type="Proteomes" id="UP000729402">
    <property type="component" value="Unassembled WGS sequence"/>
</dbReference>
<keyword evidence="2" id="KW-0732">Signal</keyword>
<evidence type="ECO:0000256" key="2">
    <source>
        <dbReference type="SAM" id="SignalP"/>
    </source>
</evidence>
<sequence length="319" mass="34208">MSNSARGVFLFFFVSLIGDRWGDPPVAATAWRETCRGRGAGAVLGDGVCGCVQAAKILVAVFDDLMRCGRLTRSASLCLREVLLVLQRFQGGGGGLLGAQAGCGCCCRWKRWRRGCGSCSMTSPRCSIFFPVPELGLADDVVDILALASRQCRRSSPAPAAENELKAGVLALIREVEREIVPERERLEGHPPGATPRPVDSKVDLDDDDDDAEPPAPPPDFRCPISLDLMRDPVVSASGQTYDRESITRWFGSGKSTCPKTGQIRQLARSGNDTRAFFRGGRPPVPLLVPLLLSDDTATQLNAVTALLNSPSLAPTRSA</sequence>
<dbReference type="GO" id="GO:0016567">
    <property type="term" value="P:protein ubiquitination"/>
    <property type="evidence" value="ECO:0007669"/>
    <property type="project" value="InterPro"/>
</dbReference>
<protein>
    <recommendedName>
        <fullName evidence="3">U-box domain-containing protein</fullName>
    </recommendedName>
</protein>
<dbReference type="CDD" id="cd16664">
    <property type="entry name" value="RING-Ubox_PUB"/>
    <property type="match status" value="1"/>
</dbReference>
<feature type="domain" description="U-box" evidence="3">
    <location>
        <begin position="216"/>
        <end position="263"/>
    </location>
</feature>
<evidence type="ECO:0000313" key="4">
    <source>
        <dbReference type="EMBL" id="KAG8051798.1"/>
    </source>
</evidence>
<proteinExistence type="predicted"/>
<evidence type="ECO:0000313" key="5">
    <source>
        <dbReference type="Proteomes" id="UP000729402"/>
    </source>
</evidence>
<feature type="region of interest" description="Disordered" evidence="1">
    <location>
        <begin position="182"/>
        <end position="223"/>
    </location>
</feature>
<dbReference type="OrthoDB" id="10064100at2759"/>
<keyword evidence="5" id="KW-1185">Reference proteome</keyword>